<protein>
    <submittedName>
        <fullName evidence="1">Uncharacterized protein</fullName>
    </submittedName>
</protein>
<name>A0A0E9UHC7_ANGAN</name>
<reference evidence="1" key="2">
    <citation type="journal article" date="2015" name="Fish Shellfish Immunol.">
        <title>Early steps in the European eel (Anguilla anguilla)-Vibrio vulnificus interaction in the gills: Role of the RtxA13 toxin.</title>
        <authorList>
            <person name="Callol A."/>
            <person name="Pajuelo D."/>
            <person name="Ebbesson L."/>
            <person name="Teles M."/>
            <person name="MacKenzie S."/>
            <person name="Amaro C."/>
        </authorList>
    </citation>
    <scope>NUCLEOTIDE SEQUENCE</scope>
</reference>
<sequence>MLLSSDRCVFQSCLSLNKTVELMSCSPRSFCCHYEYCLFVFTLIINVRKI</sequence>
<proteinExistence type="predicted"/>
<organism evidence="1">
    <name type="scientific">Anguilla anguilla</name>
    <name type="common">European freshwater eel</name>
    <name type="synonym">Muraena anguilla</name>
    <dbReference type="NCBI Taxonomy" id="7936"/>
    <lineage>
        <taxon>Eukaryota</taxon>
        <taxon>Metazoa</taxon>
        <taxon>Chordata</taxon>
        <taxon>Craniata</taxon>
        <taxon>Vertebrata</taxon>
        <taxon>Euteleostomi</taxon>
        <taxon>Actinopterygii</taxon>
        <taxon>Neopterygii</taxon>
        <taxon>Teleostei</taxon>
        <taxon>Anguilliformes</taxon>
        <taxon>Anguillidae</taxon>
        <taxon>Anguilla</taxon>
    </lineage>
</organism>
<reference evidence="1" key="1">
    <citation type="submission" date="2014-11" db="EMBL/GenBank/DDBJ databases">
        <authorList>
            <person name="Amaro Gonzalez C."/>
        </authorList>
    </citation>
    <scope>NUCLEOTIDE SEQUENCE</scope>
</reference>
<evidence type="ECO:0000313" key="1">
    <source>
        <dbReference type="EMBL" id="JAH65192.1"/>
    </source>
</evidence>
<dbReference type="EMBL" id="GBXM01043385">
    <property type="protein sequence ID" value="JAH65192.1"/>
    <property type="molecule type" value="Transcribed_RNA"/>
</dbReference>
<dbReference type="AlphaFoldDB" id="A0A0E9UHC7"/>
<accession>A0A0E9UHC7</accession>